<comment type="caution">
    <text evidence="10">The sequence shown here is derived from an EMBL/GenBank/DDBJ whole genome shotgun (WGS) entry which is preliminary data.</text>
</comment>
<dbReference type="RefSeq" id="WP_117952245.1">
    <property type="nucleotide sequence ID" value="NZ_QRAN01000001.1"/>
</dbReference>
<dbReference type="Pfam" id="PF04999">
    <property type="entry name" value="FtsL"/>
    <property type="match status" value="1"/>
</dbReference>
<sequence length="111" mass="12623">MSARMAGTTMVTAAVADRRTASARPLLWLNIGTLLLVLASAFAIIHSTHSSRELYTHLQVLESRQWHLQEDYGRLLLEESTWASHHRVEKVAREELGMAEPDLARYRVVTR</sequence>
<comment type="subcellular location">
    <subcellularLocation>
        <location evidence="8">Cell inner membrane</location>
        <topology evidence="8">Single-pass type II membrane protein</topology>
    </subcellularLocation>
    <subcellularLocation>
        <location evidence="1">Cell membrane</location>
        <topology evidence="1">Single-pass type II membrane protein</topology>
    </subcellularLocation>
    <text evidence="8">Localizes to the division septum where it forms a ring structure.</text>
</comment>
<evidence type="ECO:0000313" key="10">
    <source>
        <dbReference type="EMBL" id="RLQ23723.1"/>
    </source>
</evidence>
<keyword evidence="3 8" id="KW-0132">Cell division</keyword>
<accession>A0A3L7E4Y0</accession>
<evidence type="ECO:0000256" key="3">
    <source>
        <dbReference type="ARBA" id="ARBA00022618"/>
    </source>
</evidence>
<keyword evidence="7 8" id="KW-0131">Cell cycle</keyword>
<dbReference type="GO" id="GO:0005886">
    <property type="term" value="C:plasma membrane"/>
    <property type="evidence" value="ECO:0007669"/>
    <property type="project" value="UniProtKB-SubCell"/>
</dbReference>
<dbReference type="GO" id="GO:0043093">
    <property type="term" value="P:FtsZ-dependent cytokinesis"/>
    <property type="evidence" value="ECO:0007669"/>
    <property type="project" value="UniProtKB-UniRule"/>
</dbReference>
<gene>
    <name evidence="8 10" type="primary">ftsL</name>
    <name evidence="10" type="ORF">DWB85_00785</name>
</gene>
<keyword evidence="2 8" id="KW-1003">Cell membrane</keyword>
<evidence type="ECO:0000256" key="7">
    <source>
        <dbReference type="ARBA" id="ARBA00023306"/>
    </source>
</evidence>
<keyword evidence="5 8" id="KW-1133">Transmembrane helix</keyword>
<evidence type="ECO:0000256" key="4">
    <source>
        <dbReference type="ARBA" id="ARBA00022692"/>
    </source>
</evidence>
<comment type="subunit">
    <text evidence="8">Part of a complex composed of FtsB, FtsL and FtsQ.</text>
</comment>
<protein>
    <recommendedName>
        <fullName evidence="8 9">Cell division protein FtsL</fullName>
    </recommendedName>
</protein>
<feature type="transmembrane region" description="Helical" evidence="8">
    <location>
        <begin position="26"/>
        <end position="45"/>
    </location>
</feature>
<dbReference type="HAMAP" id="MF_00910">
    <property type="entry name" value="FtsL"/>
    <property type="match status" value="1"/>
</dbReference>
<organism evidence="10 11">
    <name type="scientific">Seongchinamella sediminis</name>
    <dbReference type="NCBI Taxonomy" id="2283635"/>
    <lineage>
        <taxon>Bacteria</taxon>
        <taxon>Pseudomonadati</taxon>
        <taxon>Pseudomonadota</taxon>
        <taxon>Gammaproteobacteria</taxon>
        <taxon>Cellvibrionales</taxon>
        <taxon>Halieaceae</taxon>
        <taxon>Seongchinamella</taxon>
    </lineage>
</organism>
<dbReference type="AlphaFoldDB" id="A0A3L7E4Y0"/>
<proteinExistence type="inferred from homology"/>
<evidence type="ECO:0000256" key="8">
    <source>
        <dbReference type="HAMAP-Rule" id="MF_00910"/>
    </source>
</evidence>
<dbReference type="NCBIfam" id="TIGR02209">
    <property type="entry name" value="ftsL_broad"/>
    <property type="match status" value="1"/>
</dbReference>
<evidence type="ECO:0000256" key="9">
    <source>
        <dbReference type="NCBIfam" id="TIGR02209"/>
    </source>
</evidence>
<evidence type="ECO:0000256" key="5">
    <source>
        <dbReference type="ARBA" id="ARBA00022989"/>
    </source>
</evidence>
<reference evidence="10 11" key="1">
    <citation type="submission" date="2018-07" db="EMBL/GenBank/DDBJ databases">
        <title>Halioglobus sp. genome submission.</title>
        <authorList>
            <person name="Ye M.-Q."/>
            <person name="Du Z.-J."/>
        </authorList>
    </citation>
    <scope>NUCLEOTIDE SEQUENCE [LARGE SCALE GENOMIC DNA]</scope>
    <source>
        <strain evidence="10 11">U0301</strain>
    </source>
</reference>
<name>A0A3L7E4Y0_9GAMM</name>
<dbReference type="GO" id="GO:0032153">
    <property type="term" value="C:cell division site"/>
    <property type="evidence" value="ECO:0007669"/>
    <property type="project" value="UniProtKB-UniRule"/>
</dbReference>
<keyword evidence="4 8" id="KW-0812">Transmembrane</keyword>
<evidence type="ECO:0000256" key="2">
    <source>
        <dbReference type="ARBA" id="ARBA00022475"/>
    </source>
</evidence>
<comment type="function">
    <text evidence="8">Essential cell division protein. May link together the upstream cell division proteins, which are predominantly cytoplasmic, with the downstream cell division proteins, which are predominantly periplasmic.</text>
</comment>
<dbReference type="OrthoDB" id="5298556at2"/>
<evidence type="ECO:0000256" key="1">
    <source>
        <dbReference type="ARBA" id="ARBA00004401"/>
    </source>
</evidence>
<dbReference type="PANTHER" id="PTHR37479">
    <property type="entry name" value="CELL DIVISION PROTEIN FTSL"/>
    <property type="match status" value="1"/>
</dbReference>
<keyword evidence="8" id="KW-0997">Cell inner membrane</keyword>
<dbReference type="InterPro" id="IPR011922">
    <property type="entry name" value="Cell_div_FtsL"/>
</dbReference>
<keyword evidence="11" id="KW-1185">Reference proteome</keyword>
<evidence type="ECO:0000313" key="11">
    <source>
        <dbReference type="Proteomes" id="UP000265509"/>
    </source>
</evidence>
<keyword evidence="6 8" id="KW-0472">Membrane</keyword>
<evidence type="ECO:0000256" key="6">
    <source>
        <dbReference type="ARBA" id="ARBA00023136"/>
    </source>
</evidence>
<dbReference type="PANTHER" id="PTHR37479:SF1">
    <property type="entry name" value="CELL DIVISION PROTEIN FTSL"/>
    <property type="match status" value="1"/>
</dbReference>
<dbReference type="EMBL" id="QRAN01000001">
    <property type="protein sequence ID" value="RLQ23723.1"/>
    <property type="molecule type" value="Genomic_DNA"/>
</dbReference>
<dbReference type="Proteomes" id="UP000265509">
    <property type="component" value="Unassembled WGS sequence"/>
</dbReference>
<comment type="similarity">
    <text evidence="8">Belongs to the FtsL family.</text>
</comment>